<dbReference type="RefSeq" id="XP_007722862.1">
    <property type="nucleotide sequence ID" value="XM_007724672.1"/>
</dbReference>
<proteinExistence type="predicted"/>
<accession>W9YDQ0</accession>
<keyword evidence="1" id="KW-0732">Signal</keyword>
<dbReference type="HOGENOM" id="CLU_052681_0_0_1"/>
<feature type="chain" id="PRO_5004935039" description="Lysine-specific metallo-endopeptidase domain-containing protein" evidence="1">
    <location>
        <begin position="26"/>
        <end position="262"/>
    </location>
</feature>
<sequence length="262" mass="28857">MGSLSLSQSLFFLLVFFLGSNLCNASLPEFSIAEDVTLEQADQKLQESFMDALILARVTATTFSACDASFLRYFRALEATFVQDVFETIANFPLDHQIDEETVIEILSSASVASELQPKFAKLEIAIGNHPALPEEKNLCGTQSEGGTVFAFTYLDPSALGDVALISLCEETFQYPSLQEIENPPDHVRDAEGRPLPGYTCDGLGDHDTDWMSSPGGVLLHELLHWIYLLEDIPNYHDLIEMNEMGDHQIGDFDGPNPSDGS</sequence>
<dbReference type="EMBL" id="AMWN01000003">
    <property type="protein sequence ID" value="EXJ90668.1"/>
    <property type="molecule type" value="Genomic_DNA"/>
</dbReference>
<evidence type="ECO:0000313" key="2">
    <source>
        <dbReference type="EMBL" id="EXJ90668.1"/>
    </source>
</evidence>
<dbReference type="Proteomes" id="UP000019484">
    <property type="component" value="Unassembled WGS sequence"/>
</dbReference>
<evidence type="ECO:0000313" key="3">
    <source>
        <dbReference type="Proteomes" id="UP000019484"/>
    </source>
</evidence>
<evidence type="ECO:0000256" key="1">
    <source>
        <dbReference type="SAM" id="SignalP"/>
    </source>
</evidence>
<protein>
    <recommendedName>
        <fullName evidence="4">Lysine-specific metallo-endopeptidase domain-containing protein</fullName>
    </recommendedName>
</protein>
<gene>
    <name evidence="2" type="ORF">A1O1_03772</name>
</gene>
<comment type="caution">
    <text evidence="2">The sequence shown here is derived from an EMBL/GenBank/DDBJ whole genome shotgun (WGS) entry which is preliminary data.</text>
</comment>
<feature type="signal peptide" evidence="1">
    <location>
        <begin position="1"/>
        <end position="25"/>
    </location>
</feature>
<dbReference type="AlphaFoldDB" id="W9YDQ0"/>
<dbReference type="GeneID" id="19158661"/>
<name>W9YDQ0_9EURO</name>
<reference evidence="2 3" key="1">
    <citation type="submission" date="2013-03" db="EMBL/GenBank/DDBJ databases">
        <title>The Genome Sequence of Capronia coronata CBS 617.96.</title>
        <authorList>
            <consortium name="The Broad Institute Genomics Platform"/>
            <person name="Cuomo C."/>
            <person name="de Hoog S."/>
            <person name="Gorbushina A."/>
            <person name="Walker B."/>
            <person name="Young S.K."/>
            <person name="Zeng Q."/>
            <person name="Gargeya S."/>
            <person name="Fitzgerald M."/>
            <person name="Haas B."/>
            <person name="Abouelleil A."/>
            <person name="Allen A.W."/>
            <person name="Alvarado L."/>
            <person name="Arachchi H.M."/>
            <person name="Berlin A.M."/>
            <person name="Chapman S.B."/>
            <person name="Gainer-Dewar J."/>
            <person name="Goldberg J."/>
            <person name="Griggs A."/>
            <person name="Gujja S."/>
            <person name="Hansen M."/>
            <person name="Howarth C."/>
            <person name="Imamovic A."/>
            <person name="Ireland A."/>
            <person name="Larimer J."/>
            <person name="McCowan C."/>
            <person name="Murphy C."/>
            <person name="Pearson M."/>
            <person name="Poon T.W."/>
            <person name="Priest M."/>
            <person name="Roberts A."/>
            <person name="Saif S."/>
            <person name="Shea T."/>
            <person name="Sisk P."/>
            <person name="Sykes S."/>
            <person name="Wortman J."/>
            <person name="Nusbaum C."/>
            <person name="Birren B."/>
        </authorList>
    </citation>
    <scope>NUCLEOTIDE SEQUENCE [LARGE SCALE GENOMIC DNA]</scope>
    <source>
        <strain evidence="2 3">CBS 617.96</strain>
    </source>
</reference>
<dbReference type="OrthoDB" id="4138657at2759"/>
<keyword evidence="3" id="KW-1185">Reference proteome</keyword>
<organism evidence="2 3">
    <name type="scientific">Capronia coronata CBS 617.96</name>
    <dbReference type="NCBI Taxonomy" id="1182541"/>
    <lineage>
        <taxon>Eukaryota</taxon>
        <taxon>Fungi</taxon>
        <taxon>Dikarya</taxon>
        <taxon>Ascomycota</taxon>
        <taxon>Pezizomycotina</taxon>
        <taxon>Eurotiomycetes</taxon>
        <taxon>Chaetothyriomycetidae</taxon>
        <taxon>Chaetothyriales</taxon>
        <taxon>Herpotrichiellaceae</taxon>
        <taxon>Capronia</taxon>
    </lineage>
</organism>
<evidence type="ECO:0008006" key="4">
    <source>
        <dbReference type="Google" id="ProtNLM"/>
    </source>
</evidence>